<dbReference type="RefSeq" id="WP_089888881.1">
    <property type="nucleotide sequence ID" value="NZ_FOJG01000001.1"/>
</dbReference>
<proteinExistence type="predicted"/>
<organism evidence="1 2">
    <name type="scientific">Chitinophaga arvensicola</name>
    <dbReference type="NCBI Taxonomy" id="29529"/>
    <lineage>
        <taxon>Bacteria</taxon>
        <taxon>Pseudomonadati</taxon>
        <taxon>Bacteroidota</taxon>
        <taxon>Chitinophagia</taxon>
        <taxon>Chitinophagales</taxon>
        <taxon>Chitinophagaceae</taxon>
        <taxon>Chitinophaga</taxon>
    </lineage>
</organism>
<dbReference type="STRING" id="29529.SAMN04488122_0016"/>
<dbReference type="SUPFAM" id="SSF55781">
    <property type="entry name" value="GAF domain-like"/>
    <property type="match status" value="1"/>
</dbReference>
<sequence length="779" mass="89481">MKVLTAHPGIFNEDKVIESHISFVPFLNFLKEKVAQDGEARSSFYKLIIDKFESNPNILKPIPANTDLSEYKEYLDLLIAAIFPVTTDATKDIYGIGVPFKFAIFHYSDLFKQLFSGNGSELTAVPDGISMAQVKKDKITWLYKLILEKVFHFPMNYKNDIIHTVETPDGGKRYVKVNIDPRFVDVKVNGDLPELNYDLFCSKQITPEALQQILPTSMFSLEGFVIWTVKDVTQSETLNNIKGLVMNMRTSNEVESYAALEKMIPVILGIPDVTAHVVPFPKVNGKNVLEEQFSNTDPILGVGNKKQQQHFFQLLLEHLQANPVPLIIPDVNETAIAPHAFLKYLPIKNIKSFIVFPITHKKEILGVLELASSTPNRLTSDPLWKLQNTYPLLVLMLNRSMNILESRLNEVIKDQFTALQPAVEWKFVDAAWNYLLTPVEDRKDIESISFDEVYPLYGAVDIRNSSVQQGTAIREDLQEQLELIRDTLETVGQTVHLPLLEELQFKTNDLLENLSNSLQAGEDLKVNEFMDQEIEPILRHLCEDNDDLKPLLANYFAKMDKSEGHVYHHRREYEESLATINTAISQYLEKERSYIQQSFPCYFEKYRTDGVEYTIYIGQSIAQEKKFDQLYLRNLRLWQLSSMAHIARLTHQLGPKLKVPLQTTQMILMHSAPITISFRSDERRFDVEGAYNVRYEIIKKRIDKVHVKDTGERLTQPGTIAMVYSYVREMEEFKKYITFLQSKKILMPEIEMLDLEELQGVSGLKALRVKVNMELPVGA</sequence>
<dbReference type="EMBL" id="FOJG01000001">
    <property type="protein sequence ID" value="SEV97304.1"/>
    <property type="molecule type" value="Genomic_DNA"/>
</dbReference>
<protein>
    <recommendedName>
        <fullName evidence="3">GAF domain-containing protein</fullName>
    </recommendedName>
</protein>
<dbReference type="InterPro" id="IPR029016">
    <property type="entry name" value="GAF-like_dom_sf"/>
</dbReference>
<reference evidence="2" key="1">
    <citation type="submission" date="2016-10" db="EMBL/GenBank/DDBJ databases">
        <authorList>
            <person name="Varghese N."/>
            <person name="Submissions S."/>
        </authorList>
    </citation>
    <scope>NUCLEOTIDE SEQUENCE [LARGE SCALE GENOMIC DNA]</scope>
    <source>
        <strain evidence="2">DSM 3695</strain>
    </source>
</reference>
<evidence type="ECO:0000313" key="1">
    <source>
        <dbReference type="EMBL" id="SEV97304.1"/>
    </source>
</evidence>
<dbReference type="Gene3D" id="3.30.450.40">
    <property type="match status" value="1"/>
</dbReference>
<evidence type="ECO:0000313" key="2">
    <source>
        <dbReference type="Proteomes" id="UP000199310"/>
    </source>
</evidence>
<dbReference type="OrthoDB" id="627374at2"/>
<name>A0A1I0N9C2_9BACT</name>
<accession>A0A1I0N9C2</accession>
<dbReference type="Proteomes" id="UP000199310">
    <property type="component" value="Unassembled WGS sequence"/>
</dbReference>
<gene>
    <name evidence="1" type="ORF">SAMN04488122_0016</name>
</gene>
<dbReference type="AlphaFoldDB" id="A0A1I0N9C2"/>
<evidence type="ECO:0008006" key="3">
    <source>
        <dbReference type="Google" id="ProtNLM"/>
    </source>
</evidence>
<keyword evidence="2" id="KW-1185">Reference proteome</keyword>